<evidence type="ECO:0000313" key="2">
    <source>
        <dbReference type="EMBL" id="SUD30034.1"/>
    </source>
</evidence>
<reference evidence="2 3" key="1">
    <citation type="submission" date="2018-06" db="EMBL/GenBank/DDBJ databases">
        <authorList>
            <consortium name="Pathogen Informatics"/>
            <person name="Doyle S."/>
        </authorList>
    </citation>
    <scope>NUCLEOTIDE SEQUENCE [LARGE SCALE GENOMIC DNA]</scope>
    <source>
        <strain evidence="2 3">NCTC10392</strain>
    </source>
</reference>
<accession>A0A379IB86</accession>
<dbReference type="SUPFAM" id="SSF51395">
    <property type="entry name" value="FMN-linked oxidoreductases"/>
    <property type="match status" value="1"/>
</dbReference>
<sequence>MTTRLLSPLDIGPRTLQNRIILTPLIPSSPQPSPPCYVQCVGAGLVIAQGAPVCPEGLGHIDATGLYSAEQVAAWKAVTHTLHETGSLVVAQLWHVGRVSHCSLQPSNRAPLAPSGIRTRSKVFIRDDQGAGIWAPAASPREMTLADIRLAQQAFVDAAANAMTAGFDLVELHGASGYLIEQFLATGTNLRQDDYGGSLENRARFLLEIVDSLIATLGAERVGVRLSPWGSLNDIEDREPHAMALYLAEELNHRHIAYLHVVEWMPGTGPAYPEGFRRWLRAAFKNPLIVCANFDSEINERLLLEGLADAIALTTPLSLCAYGSKTIEVATWI</sequence>
<dbReference type="Gene3D" id="3.20.20.70">
    <property type="entry name" value="Aldolase class I"/>
    <property type="match status" value="1"/>
</dbReference>
<dbReference type="PANTHER" id="PTHR22893">
    <property type="entry name" value="NADH OXIDOREDUCTASE-RELATED"/>
    <property type="match status" value="1"/>
</dbReference>
<dbReference type="GO" id="GO:0016491">
    <property type="term" value="F:oxidoreductase activity"/>
    <property type="evidence" value="ECO:0007669"/>
    <property type="project" value="UniProtKB-KW"/>
</dbReference>
<evidence type="ECO:0000259" key="1">
    <source>
        <dbReference type="Pfam" id="PF00724"/>
    </source>
</evidence>
<name>A0A379IB86_PSEFL</name>
<dbReference type="EC" id="1.-.-.-" evidence="2"/>
<protein>
    <submittedName>
        <fullName evidence="2">Morphinone reductase</fullName>
        <ecNumber evidence="2">1.-.-.-</ecNumber>
    </submittedName>
</protein>
<dbReference type="GO" id="GO:0005829">
    <property type="term" value="C:cytosol"/>
    <property type="evidence" value="ECO:0007669"/>
    <property type="project" value="TreeGrafter"/>
</dbReference>
<dbReference type="EMBL" id="UGUS01000002">
    <property type="protein sequence ID" value="SUD30034.1"/>
    <property type="molecule type" value="Genomic_DNA"/>
</dbReference>
<feature type="domain" description="NADH:flavin oxidoreductase/NADH oxidase N-terminal" evidence="1">
    <location>
        <begin position="5"/>
        <end position="313"/>
    </location>
</feature>
<dbReference type="GO" id="GO:0010181">
    <property type="term" value="F:FMN binding"/>
    <property type="evidence" value="ECO:0007669"/>
    <property type="project" value="InterPro"/>
</dbReference>
<dbReference type="Proteomes" id="UP000255125">
    <property type="component" value="Unassembled WGS sequence"/>
</dbReference>
<dbReference type="InterPro" id="IPR013785">
    <property type="entry name" value="Aldolase_TIM"/>
</dbReference>
<proteinExistence type="predicted"/>
<organism evidence="2 3">
    <name type="scientific">Pseudomonas fluorescens</name>
    <dbReference type="NCBI Taxonomy" id="294"/>
    <lineage>
        <taxon>Bacteria</taxon>
        <taxon>Pseudomonadati</taxon>
        <taxon>Pseudomonadota</taxon>
        <taxon>Gammaproteobacteria</taxon>
        <taxon>Pseudomonadales</taxon>
        <taxon>Pseudomonadaceae</taxon>
        <taxon>Pseudomonas</taxon>
    </lineage>
</organism>
<dbReference type="InterPro" id="IPR045247">
    <property type="entry name" value="Oye-like"/>
</dbReference>
<dbReference type="Pfam" id="PF00724">
    <property type="entry name" value="Oxidored_FMN"/>
    <property type="match status" value="1"/>
</dbReference>
<dbReference type="InterPro" id="IPR001155">
    <property type="entry name" value="OxRdtase_FMN_N"/>
</dbReference>
<dbReference type="PANTHER" id="PTHR22893:SF91">
    <property type="entry name" value="NADPH DEHYDROGENASE 2-RELATED"/>
    <property type="match status" value="1"/>
</dbReference>
<dbReference type="AlphaFoldDB" id="A0A379IB86"/>
<gene>
    <name evidence="2" type="primary">nemA_3</name>
    <name evidence="2" type="ORF">NCTC10392_01940</name>
</gene>
<evidence type="ECO:0000313" key="3">
    <source>
        <dbReference type="Proteomes" id="UP000255125"/>
    </source>
</evidence>
<keyword evidence="2" id="KW-0560">Oxidoreductase</keyword>